<proteinExistence type="inferred from homology"/>
<organism evidence="4 5">
    <name type="scientific">Phascolomyces articulosus</name>
    <dbReference type="NCBI Taxonomy" id="60185"/>
    <lineage>
        <taxon>Eukaryota</taxon>
        <taxon>Fungi</taxon>
        <taxon>Fungi incertae sedis</taxon>
        <taxon>Mucoromycota</taxon>
        <taxon>Mucoromycotina</taxon>
        <taxon>Mucoromycetes</taxon>
        <taxon>Mucorales</taxon>
        <taxon>Lichtheimiaceae</taxon>
        <taxon>Phascolomyces</taxon>
    </lineage>
</organism>
<feature type="region of interest" description="Disordered" evidence="2">
    <location>
        <begin position="1"/>
        <end position="24"/>
    </location>
</feature>
<dbReference type="InterPro" id="IPR038499">
    <property type="entry name" value="BRO1_sf"/>
</dbReference>
<dbReference type="PANTHER" id="PTHR23030:SF39">
    <property type="entry name" value="PROGRAMMED CELL DEATH 6-INTERACTING PROTEIN"/>
    <property type="match status" value="1"/>
</dbReference>
<feature type="domain" description="BRO1" evidence="3">
    <location>
        <begin position="15"/>
        <end position="122"/>
    </location>
</feature>
<dbReference type="GO" id="GO:0005768">
    <property type="term" value="C:endosome"/>
    <property type="evidence" value="ECO:0007669"/>
    <property type="project" value="TreeGrafter"/>
</dbReference>
<dbReference type="Gene3D" id="1.25.40.280">
    <property type="entry name" value="alix/aip1 like domains"/>
    <property type="match status" value="1"/>
</dbReference>
<sequence>MNFSPTSTKKVTESNMLSSSTKQTERLTWTPHLRKYISNGYAEHPDLYTDDFRVLDELRNDCIYMEASEKALNRLIKYYAQLVFIGSKFPIDTGVEFPWYPAFSNGSNNAGKKNHEKELKKK</sequence>
<evidence type="ECO:0000256" key="2">
    <source>
        <dbReference type="SAM" id="MobiDB-lite"/>
    </source>
</evidence>
<dbReference type="Proteomes" id="UP001209540">
    <property type="component" value="Unassembled WGS sequence"/>
</dbReference>
<dbReference type="InterPro" id="IPR004328">
    <property type="entry name" value="BRO1_dom"/>
</dbReference>
<evidence type="ECO:0000256" key="1">
    <source>
        <dbReference type="ARBA" id="ARBA00038154"/>
    </source>
</evidence>
<evidence type="ECO:0000313" key="4">
    <source>
        <dbReference type="EMBL" id="KAI9249193.1"/>
    </source>
</evidence>
<evidence type="ECO:0000259" key="3">
    <source>
        <dbReference type="PROSITE" id="PS51180"/>
    </source>
</evidence>
<dbReference type="EMBL" id="JAIXMP010000036">
    <property type="protein sequence ID" value="KAI9249193.1"/>
    <property type="molecule type" value="Genomic_DNA"/>
</dbReference>
<feature type="region of interest" description="Disordered" evidence="2">
    <location>
        <begin position="102"/>
        <end position="122"/>
    </location>
</feature>
<dbReference type="Pfam" id="PF03097">
    <property type="entry name" value="BRO1"/>
    <property type="match status" value="1"/>
</dbReference>
<reference evidence="4" key="2">
    <citation type="submission" date="2023-02" db="EMBL/GenBank/DDBJ databases">
        <authorList>
            <consortium name="DOE Joint Genome Institute"/>
            <person name="Mondo S.J."/>
            <person name="Chang Y."/>
            <person name="Wang Y."/>
            <person name="Ahrendt S."/>
            <person name="Andreopoulos W."/>
            <person name="Barry K."/>
            <person name="Beard J."/>
            <person name="Benny G.L."/>
            <person name="Blankenship S."/>
            <person name="Bonito G."/>
            <person name="Cuomo C."/>
            <person name="Desiro A."/>
            <person name="Gervers K.A."/>
            <person name="Hundley H."/>
            <person name="Kuo A."/>
            <person name="LaButti K."/>
            <person name="Lang B.F."/>
            <person name="Lipzen A."/>
            <person name="O'Donnell K."/>
            <person name="Pangilinan J."/>
            <person name="Reynolds N."/>
            <person name="Sandor L."/>
            <person name="Smith M.W."/>
            <person name="Tsang A."/>
            <person name="Grigoriev I.V."/>
            <person name="Stajich J.E."/>
            <person name="Spatafora J.W."/>
        </authorList>
    </citation>
    <scope>NUCLEOTIDE SEQUENCE</scope>
    <source>
        <strain evidence="4">RSA 2281</strain>
    </source>
</reference>
<dbReference type="PANTHER" id="PTHR23030">
    <property type="entry name" value="PCD6 INTERACTING PROTEIN-RELATED"/>
    <property type="match status" value="1"/>
</dbReference>
<dbReference type="PROSITE" id="PS51180">
    <property type="entry name" value="BRO1"/>
    <property type="match status" value="1"/>
</dbReference>
<comment type="caution">
    <text evidence="4">The sequence shown here is derived from an EMBL/GenBank/DDBJ whole genome shotgun (WGS) entry which is preliminary data.</text>
</comment>
<keyword evidence="5" id="KW-1185">Reference proteome</keyword>
<accession>A0AAD5P8X7</accession>
<reference evidence="4" key="1">
    <citation type="journal article" date="2022" name="IScience">
        <title>Evolution of zygomycete secretomes and the origins of terrestrial fungal ecologies.</title>
        <authorList>
            <person name="Chang Y."/>
            <person name="Wang Y."/>
            <person name="Mondo S."/>
            <person name="Ahrendt S."/>
            <person name="Andreopoulos W."/>
            <person name="Barry K."/>
            <person name="Beard J."/>
            <person name="Benny G.L."/>
            <person name="Blankenship S."/>
            <person name="Bonito G."/>
            <person name="Cuomo C."/>
            <person name="Desiro A."/>
            <person name="Gervers K.A."/>
            <person name="Hundley H."/>
            <person name="Kuo A."/>
            <person name="LaButti K."/>
            <person name="Lang B.F."/>
            <person name="Lipzen A."/>
            <person name="O'Donnell K."/>
            <person name="Pangilinan J."/>
            <person name="Reynolds N."/>
            <person name="Sandor L."/>
            <person name="Smith M.E."/>
            <person name="Tsang A."/>
            <person name="Grigoriev I.V."/>
            <person name="Stajich J.E."/>
            <person name="Spatafora J.W."/>
        </authorList>
    </citation>
    <scope>NUCLEOTIDE SEQUENCE</scope>
    <source>
        <strain evidence="4">RSA 2281</strain>
    </source>
</reference>
<comment type="similarity">
    <text evidence="1">Belongs to the palA/RIM20 family.</text>
</comment>
<name>A0AAD5P8X7_9FUNG</name>
<feature type="compositionally biased region" description="Basic and acidic residues" evidence="2">
    <location>
        <begin position="113"/>
        <end position="122"/>
    </location>
</feature>
<protein>
    <submittedName>
        <fullName evidence="4">BRO1-like domain-containing protein</fullName>
    </submittedName>
</protein>
<feature type="compositionally biased region" description="Polar residues" evidence="2">
    <location>
        <begin position="1"/>
        <end position="22"/>
    </location>
</feature>
<gene>
    <name evidence="4" type="ORF">BDA99DRAFT_223280</name>
</gene>
<evidence type="ECO:0000313" key="5">
    <source>
        <dbReference type="Proteomes" id="UP001209540"/>
    </source>
</evidence>
<dbReference type="AlphaFoldDB" id="A0AAD5P8X7"/>